<protein>
    <submittedName>
        <fullName evidence="9">Spermine oxidase</fullName>
    </submittedName>
</protein>
<dbReference type="Gene3D" id="3.90.660.10">
    <property type="match status" value="1"/>
</dbReference>
<dbReference type="InterPro" id="IPR002937">
    <property type="entry name" value="Amino_oxidase"/>
</dbReference>
<evidence type="ECO:0000256" key="7">
    <source>
        <dbReference type="ARBA" id="ARBA00023002"/>
    </source>
</evidence>
<gene>
    <name evidence="9" type="primary">SMOX</name>
    <name evidence="9" type="ORF">Anas_08780</name>
</gene>
<comment type="subcellular location">
    <subcellularLocation>
        <location evidence="2">Cytoplasm</location>
    </subcellularLocation>
</comment>
<comment type="cofactor">
    <cofactor evidence="1">
        <name>FAD</name>
        <dbReference type="ChEBI" id="CHEBI:57692"/>
    </cofactor>
</comment>
<keyword evidence="7" id="KW-0560">Oxidoreductase</keyword>
<evidence type="ECO:0000256" key="1">
    <source>
        <dbReference type="ARBA" id="ARBA00001974"/>
    </source>
</evidence>
<evidence type="ECO:0000313" key="9">
    <source>
        <dbReference type="EMBL" id="KAB7496384.1"/>
    </source>
</evidence>
<sequence>MKINNGRKMELGANWIHGVLGNPIYELASANGLVDIIQENKPHNVFAALPDGKRVSFSILQEIYDAYFWFFKRCEEYFLCKYLPPDGIDGVGQHINLEISLYLQQYPPHERDVRHKIFNYLLNRETCISGCNSMDEIDLMEIGSYTELPGGNIQLPGGYSSILGPLTKNLPADKILKGHIVNKIRWRIASEVNDLANEESVNGEGSDSQNQSPARKQKNFVEVECENGKLFRADHVICTVPLGVLKEKGRELFEPPLPDYKLDSINRLCFGVVDKIYLEYERPFLNPEMTEIIFLWDEIDRTKPLSERWFKKIYSFTKLTETLLIGWISGEEAKYMESLSFDVVSEQCTKILRQFLNDPCVPQPKRCISTSWWLQPMTRGSYTAIAVGSSQVDITNISHPLYANPMNSKPSVLFAGEHCHPSFYSTVHGAYLTGREAAQLLCIPDTPPEVVLDVEGTADLSTWIQVS</sequence>
<evidence type="ECO:0000256" key="4">
    <source>
        <dbReference type="ARBA" id="ARBA00022490"/>
    </source>
</evidence>
<comment type="caution">
    <text evidence="9">The sequence shown here is derived from an EMBL/GenBank/DDBJ whole genome shotgun (WGS) entry which is preliminary data.</text>
</comment>
<dbReference type="GO" id="GO:0005737">
    <property type="term" value="C:cytoplasm"/>
    <property type="evidence" value="ECO:0007669"/>
    <property type="project" value="UniProtKB-SubCell"/>
</dbReference>
<dbReference type="Gene3D" id="3.50.50.60">
    <property type="entry name" value="FAD/NAD(P)-binding domain"/>
    <property type="match status" value="1"/>
</dbReference>
<dbReference type="AlphaFoldDB" id="A0A5N5SQJ4"/>
<feature type="domain" description="Amine oxidase" evidence="8">
    <location>
        <begin position="6"/>
        <end position="441"/>
    </location>
</feature>
<name>A0A5N5SQJ4_9CRUS</name>
<evidence type="ECO:0000313" key="10">
    <source>
        <dbReference type="Proteomes" id="UP000326759"/>
    </source>
</evidence>
<accession>A0A5N5SQJ4</accession>
<dbReference type="PANTHER" id="PTHR10742:SF405">
    <property type="entry name" value="PEROXISOMAL N(1)-ACETYL-SPERMINE_SPERMIDINE OXIDASE"/>
    <property type="match status" value="1"/>
</dbReference>
<evidence type="ECO:0000256" key="5">
    <source>
        <dbReference type="ARBA" id="ARBA00022630"/>
    </source>
</evidence>
<dbReference type="Proteomes" id="UP000326759">
    <property type="component" value="Unassembled WGS sequence"/>
</dbReference>
<evidence type="ECO:0000259" key="8">
    <source>
        <dbReference type="Pfam" id="PF01593"/>
    </source>
</evidence>
<keyword evidence="6" id="KW-0274">FAD</keyword>
<reference evidence="9 10" key="1">
    <citation type="journal article" date="2019" name="PLoS Biol.">
        <title>Sex chromosomes control vertical transmission of feminizing Wolbachia symbionts in an isopod.</title>
        <authorList>
            <person name="Becking T."/>
            <person name="Chebbi M.A."/>
            <person name="Giraud I."/>
            <person name="Moumen B."/>
            <person name="Laverre T."/>
            <person name="Caubet Y."/>
            <person name="Peccoud J."/>
            <person name="Gilbert C."/>
            <person name="Cordaux R."/>
        </authorList>
    </citation>
    <scope>NUCLEOTIDE SEQUENCE [LARGE SCALE GENOMIC DNA]</scope>
    <source>
        <strain evidence="9">ANa2</strain>
        <tissue evidence="9">Whole body excluding digestive tract and cuticle</tissue>
    </source>
</reference>
<keyword evidence="10" id="KW-1185">Reference proteome</keyword>
<organism evidence="9 10">
    <name type="scientific">Armadillidium nasatum</name>
    <dbReference type="NCBI Taxonomy" id="96803"/>
    <lineage>
        <taxon>Eukaryota</taxon>
        <taxon>Metazoa</taxon>
        <taxon>Ecdysozoa</taxon>
        <taxon>Arthropoda</taxon>
        <taxon>Crustacea</taxon>
        <taxon>Multicrustacea</taxon>
        <taxon>Malacostraca</taxon>
        <taxon>Eumalacostraca</taxon>
        <taxon>Peracarida</taxon>
        <taxon>Isopoda</taxon>
        <taxon>Oniscidea</taxon>
        <taxon>Crinocheta</taxon>
        <taxon>Armadillidiidae</taxon>
        <taxon>Armadillidium</taxon>
    </lineage>
</organism>
<comment type="similarity">
    <text evidence="3">Belongs to the flavin monoamine oxidase family.</text>
</comment>
<dbReference type="OrthoDB" id="2019015at2759"/>
<keyword evidence="4" id="KW-0963">Cytoplasm</keyword>
<dbReference type="SUPFAM" id="SSF51905">
    <property type="entry name" value="FAD/NAD(P)-binding domain"/>
    <property type="match status" value="1"/>
</dbReference>
<dbReference type="EMBL" id="SEYY01021406">
    <property type="protein sequence ID" value="KAB7496384.1"/>
    <property type="molecule type" value="Genomic_DNA"/>
</dbReference>
<dbReference type="InterPro" id="IPR050281">
    <property type="entry name" value="Flavin_monoamine_oxidase"/>
</dbReference>
<dbReference type="InterPro" id="IPR036188">
    <property type="entry name" value="FAD/NAD-bd_sf"/>
</dbReference>
<evidence type="ECO:0000256" key="6">
    <source>
        <dbReference type="ARBA" id="ARBA00022827"/>
    </source>
</evidence>
<dbReference type="PANTHER" id="PTHR10742">
    <property type="entry name" value="FLAVIN MONOAMINE OXIDASE"/>
    <property type="match status" value="1"/>
</dbReference>
<evidence type="ECO:0000256" key="2">
    <source>
        <dbReference type="ARBA" id="ARBA00004496"/>
    </source>
</evidence>
<keyword evidence="5" id="KW-0285">Flavoprotein</keyword>
<proteinExistence type="inferred from homology"/>
<dbReference type="Pfam" id="PF01593">
    <property type="entry name" value="Amino_oxidase"/>
    <property type="match status" value="1"/>
</dbReference>
<evidence type="ECO:0000256" key="3">
    <source>
        <dbReference type="ARBA" id="ARBA00005995"/>
    </source>
</evidence>
<dbReference type="SUPFAM" id="SSF54373">
    <property type="entry name" value="FAD-linked reductases, C-terminal domain"/>
    <property type="match status" value="1"/>
</dbReference>
<dbReference type="GO" id="GO:0046592">
    <property type="term" value="F:polyamine oxidase activity"/>
    <property type="evidence" value="ECO:0007669"/>
    <property type="project" value="TreeGrafter"/>
</dbReference>